<dbReference type="HOGENOM" id="CLU_525504_0_0_10"/>
<organism evidence="2 3">
    <name type="scientific">Capnocytophaga ochracea F0287</name>
    <dbReference type="NCBI Taxonomy" id="873517"/>
    <lineage>
        <taxon>Bacteria</taxon>
        <taxon>Pseudomonadati</taxon>
        <taxon>Bacteroidota</taxon>
        <taxon>Flavobacteriia</taxon>
        <taxon>Flavobacteriales</taxon>
        <taxon>Flavobacteriaceae</taxon>
        <taxon>Capnocytophaga</taxon>
    </lineage>
</organism>
<dbReference type="InterPro" id="IPR013728">
    <property type="entry name" value="BT_3987-like_N"/>
</dbReference>
<comment type="caution">
    <text evidence="2">The sequence shown here is derived from an EMBL/GenBank/DDBJ whole genome shotgun (WGS) entry which is preliminary data.</text>
</comment>
<proteinExistence type="predicted"/>
<dbReference type="EMBL" id="AEOH01000043">
    <property type="protein sequence ID" value="EFS96969.1"/>
    <property type="molecule type" value="Genomic_DNA"/>
</dbReference>
<evidence type="ECO:0000313" key="2">
    <source>
        <dbReference type="EMBL" id="EFS96969.1"/>
    </source>
</evidence>
<evidence type="ECO:0000313" key="3">
    <source>
        <dbReference type="Proteomes" id="UP000005391"/>
    </source>
</evidence>
<dbReference type="Pfam" id="PF08522">
    <property type="entry name" value="BT_3987-like_N"/>
    <property type="match status" value="1"/>
</dbReference>
<sequence length="548" mass="60644">MNNKPHRFCGFPPPSLGGGGEGGGEDKLLYMKTKNITLLLLLFVAFIACKKDDVFEDPGINNIYMPQASLNNGGNEYNVPFGGNSENYTFDETTKKLKIVLGVKNSGLSTDSFAVKVKVDAQATNAYVEKYKNDEKKPAVVLPEGSFTLPESVSVASGKSEESFYLDVDVQKLLTDHPDYYKNRIALAVSIYGNERILQNKATTIVVIDGAKFLPTPPEPPKPPVENMIKKDAWKILKQSIDGKITADAKINIVDGNIQYSSGKVGGKFNHVIYQPVNVEKGQTYTYDMHVEIKGQAWGWIQAYVSEREPEEGKDFGDGKVLELQNNITSPMSGSFAELSTIQDQKTYTAGKTGTLYFVIKIGSWDNNFEDLALSDIVFKKDNSPKPPKPPVETNIKKDAWKILLQGINGGLSEKADITITDGNIHYTSGTEGKMFNHVIYQPIEVSGGETYTYDMTLTAKGKAWGWIQVYISQWEPEEGKDFNDGKVFDLSGEIKTPKSGLMSKLASGEKTYTATKTGKLYFVIKIGSWDNNYEDLTFSDIFIKKAP</sequence>
<name>E4MU13_CAPOC</name>
<feature type="domain" description="BT-3987-like N-terminal" evidence="1">
    <location>
        <begin position="63"/>
        <end position="182"/>
    </location>
</feature>
<protein>
    <recommendedName>
        <fullName evidence="1">BT-3987-like N-terminal domain-containing protein</fullName>
    </recommendedName>
</protein>
<dbReference type="Proteomes" id="UP000005391">
    <property type="component" value="Unassembled WGS sequence"/>
</dbReference>
<dbReference type="Gene3D" id="2.60.40.1740">
    <property type="entry name" value="hypothetical protein (bacova_03559)"/>
    <property type="match status" value="1"/>
</dbReference>
<dbReference type="AlphaFoldDB" id="E4MU13"/>
<gene>
    <name evidence="2" type="ORF">HMPREF1977_1885</name>
</gene>
<reference evidence="2 3" key="1">
    <citation type="submission" date="2010-10" db="EMBL/GenBank/DDBJ databases">
        <authorList>
            <person name="Muzny D."/>
            <person name="Qin X."/>
            <person name="Deng J."/>
            <person name="Jiang H."/>
            <person name="Liu Y."/>
            <person name="Qu J."/>
            <person name="Song X.-Z."/>
            <person name="Zhang L."/>
            <person name="Thornton R."/>
            <person name="Coyle M."/>
            <person name="Francisco L."/>
            <person name="Jackson L."/>
            <person name="Javaid M."/>
            <person name="Korchina V."/>
            <person name="Kovar C."/>
            <person name="Mata R."/>
            <person name="Mathew T."/>
            <person name="Ngo R."/>
            <person name="Nguyen L."/>
            <person name="Nguyen N."/>
            <person name="Okwuonu G."/>
            <person name="Ongeri F."/>
            <person name="Pham C."/>
            <person name="Simmons D."/>
            <person name="Wilczek-Boney K."/>
            <person name="Hale W."/>
            <person name="Jakkamsetti A."/>
            <person name="Pham P."/>
            <person name="Ruth R."/>
            <person name="San Lucas F."/>
            <person name="Warren J."/>
            <person name="Zhang J."/>
            <person name="Zhao Z."/>
            <person name="Zhou C."/>
            <person name="Zhu D."/>
            <person name="Lee S."/>
            <person name="Bess C."/>
            <person name="Blankenburg K."/>
            <person name="Forbes L."/>
            <person name="Fu Q."/>
            <person name="Gubbala S."/>
            <person name="Hirani K."/>
            <person name="Jayaseelan J.C."/>
            <person name="Lara F."/>
            <person name="Munidasa M."/>
            <person name="Palculict T."/>
            <person name="Patil S."/>
            <person name="Pu L.-L."/>
            <person name="Saada N."/>
            <person name="Tang L."/>
            <person name="Weissenberger G."/>
            <person name="Zhu Y."/>
            <person name="Hemphill L."/>
            <person name="Shang Y."/>
            <person name="Youmans B."/>
            <person name="Ayvaz T."/>
            <person name="Ross M."/>
            <person name="Santibanez J."/>
            <person name="Aqrawi P."/>
            <person name="Gross S."/>
            <person name="Joshi V."/>
            <person name="Fowler G."/>
            <person name="Nazareth L."/>
            <person name="Reid J."/>
            <person name="Worley K."/>
            <person name="Petrosino J."/>
            <person name="Highlander S."/>
            <person name="Gibbs R."/>
        </authorList>
    </citation>
    <scope>NUCLEOTIDE SEQUENCE [LARGE SCALE GENOMIC DNA]</scope>
    <source>
        <strain evidence="2 3">F0287</strain>
    </source>
</reference>
<accession>E4MU13</accession>
<dbReference type="eggNOG" id="COG3291">
    <property type="taxonomic scope" value="Bacteria"/>
</dbReference>
<evidence type="ECO:0000259" key="1">
    <source>
        <dbReference type="Pfam" id="PF08522"/>
    </source>
</evidence>